<dbReference type="Pfam" id="PF22916">
    <property type="entry name" value="UTP25_NTPase-like"/>
    <property type="match status" value="1"/>
</dbReference>
<evidence type="ECO:0000256" key="2">
    <source>
        <dbReference type="ARBA" id="ARBA00009223"/>
    </source>
</evidence>
<evidence type="ECO:0000313" key="10">
    <source>
        <dbReference type="Proteomes" id="UP001642483"/>
    </source>
</evidence>
<dbReference type="Proteomes" id="UP001642483">
    <property type="component" value="Unassembled WGS sequence"/>
</dbReference>
<dbReference type="EMBL" id="CAWYQH010000001">
    <property type="protein sequence ID" value="CAK8672709.1"/>
    <property type="molecule type" value="Genomic_DNA"/>
</dbReference>
<keyword evidence="3" id="KW-0539">Nucleus</keyword>
<feature type="domain" description="UTP25 C-terminal" evidence="7">
    <location>
        <begin position="479"/>
        <end position="669"/>
    </location>
</feature>
<evidence type="ECO:0000256" key="4">
    <source>
        <dbReference type="ARBA" id="ARBA00024421"/>
    </source>
</evidence>
<feature type="compositionally biased region" description="Basic residues" evidence="6">
    <location>
        <begin position="1"/>
        <end position="13"/>
    </location>
</feature>
<evidence type="ECO:0000259" key="8">
    <source>
        <dbReference type="Pfam" id="PF22916"/>
    </source>
</evidence>
<keyword evidence="10" id="KW-1185">Reference proteome</keyword>
<feature type="compositionally biased region" description="Acidic residues" evidence="6">
    <location>
        <begin position="40"/>
        <end position="52"/>
    </location>
</feature>
<name>A0ABP0F2Q1_CLALP</name>
<evidence type="ECO:0000313" key="9">
    <source>
        <dbReference type="EMBL" id="CAK8672709.1"/>
    </source>
</evidence>
<feature type="domain" description="UTP25 NTP hydrolase-like" evidence="8">
    <location>
        <begin position="200"/>
        <end position="466"/>
    </location>
</feature>
<feature type="region of interest" description="Disordered" evidence="6">
    <location>
        <begin position="1"/>
        <end position="68"/>
    </location>
</feature>
<sequence>MKTKSTRMQKRKQVNVTSFSHKAANKRQKKDVVVETYDVTSEDEISESESDVSLEKPQELLHDNDDSEDDVLDSVQDELFDNGNQHTNTLTDQYSAFIGKELKQDELDALRCKYQHNEFLSWQYLHKIIYMQRGENKDDNAKSLNQLPCNLDSEKNLLTSFAINKTLASNWVKLNETNGDEICSGLQAEMFTLLQSYVSVLYPSYSGSDTVNNMQNIMCLHALNHVLRSREEVLKNNTRLSKMSTEQIEQAEYRDQGITRPKVLILVPFRDMAYSIINKMISLLERNKKTEVSFRKRFKQEFSYLPDDTLENSKQSLDKKPEDYQLLFAGNTDECFRIGIALLRNSVRLYSPFYSSDIIFASPLGLRTIIGEKGESHYEHDFLSSIELFILDHADVFLMQNWEHILHITKHLHLRPKDSHGVDFSRVRHSALDGQSKHYCQFVVFSSIASPLIGSLLTRYCNNHCGLAMIKNVVNSGTICSIPKQIPQMFHRLDVSVSYSKIQNTRFEFFISNVLKQCKEKKMSRVLIYIPQYFDFVRVRNHMRREKKSASGPHFGHICEYTKPTEVGKARRRFLTEKFPIMLYTERYHFYHRPNIKGIRHLVFFELPTYPHFYSELCNMISSSAEDMSLSSTSIITLYSKYDVAKVISVLGDRRADELMKSPKNVHMFLTDHQT</sequence>
<dbReference type="InterPro" id="IPR010678">
    <property type="entry name" value="UTP25"/>
</dbReference>
<proteinExistence type="inferred from homology"/>
<comment type="subcellular location">
    <subcellularLocation>
        <location evidence="1">Nucleus</location>
        <location evidence="1">Nucleolus</location>
    </subcellularLocation>
</comment>
<feature type="compositionally biased region" description="Basic and acidic residues" evidence="6">
    <location>
        <begin position="53"/>
        <end position="64"/>
    </location>
</feature>
<comment type="caution">
    <text evidence="9">The sequence shown here is derived from an EMBL/GenBank/DDBJ whole genome shotgun (WGS) entry which is preliminary data.</text>
</comment>
<dbReference type="PANTHER" id="PTHR12933:SF0">
    <property type="entry name" value="U3 SMALL NUCLEOLAR RNA-ASSOCIATED PROTEIN 25 HOMOLOG"/>
    <property type="match status" value="1"/>
</dbReference>
<accession>A0ABP0F2Q1</accession>
<protein>
    <recommendedName>
        <fullName evidence="4">U3 small nucleolar RNA-associated protein 25 homolog</fullName>
    </recommendedName>
    <alternativeName>
        <fullName evidence="5">UTP25 small subunit processor component</fullName>
    </alternativeName>
</protein>
<organism evidence="9 10">
    <name type="scientific">Clavelina lepadiformis</name>
    <name type="common">Light-bulb sea squirt</name>
    <name type="synonym">Ascidia lepadiformis</name>
    <dbReference type="NCBI Taxonomy" id="159417"/>
    <lineage>
        <taxon>Eukaryota</taxon>
        <taxon>Metazoa</taxon>
        <taxon>Chordata</taxon>
        <taxon>Tunicata</taxon>
        <taxon>Ascidiacea</taxon>
        <taxon>Aplousobranchia</taxon>
        <taxon>Clavelinidae</taxon>
        <taxon>Clavelina</taxon>
    </lineage>
</organism>
<gene>
    <name evidence="9" type="ORF">CVLEPA_LOCUS2397</name>
</gene>
<evidence type="ECO:0000256" key="1">
    <source>
        <dbReference type="ARBA" id="ARBA00004604"/>
    </source>
</evidence>
<dbReference type="Gene3D" id="3.40.50.300">
    <property type="entry name" value="P-loop containing nucleotide triphosphate hydrolases"/>
    <property type="match status" value="1"/>
</dbReference>
<dbReference type="PANTHER" id="PTHR12933">
    <property type="entry name" value="ORF PROTEIN-RELATED"/>
    <property type="match status" value="1"/>
</dbReference>
<evidence type="ECO:0000256" key="5">
    <source>
        <dbReference type="ARBA" id="ARBA00032325"/>
    </source>
</evidence>
<dbReference type="InterPro" id="IPR053940">
    <property type="entry name" value="UTP25_NTPase-like"/>
</dbReference>
<evidence type="ECO:0000256" key="6">
    <source>
        <dbReference type="SAM" id="MobiDB-lite"/>
    </source>
</evidence>
<evidence type="ECO:0000256" key="3">
    <source>
        <dbReference type="ARBA" id="ARBA00023242"/>
    </source>
</evidence>
<dbReference type="InterPro" id="IPR053939">
    <property type="entry name" value="UTP25_C"/>
</dbReference>
<dbReference type="Pfam" id="PF06862">
    <property type="entry name" value="Utp25_C"/>
    <property type="match status" value="1"/>
</dbReference>
<dbReference type="InterPro" id="IPR027417">
    <property type="entry name" value="P-loop_NTPase"/>
</dbReference>
<evidence type="ECO:0000259" key="7">
    <source>
        <dbReference type="Pfam" id="PF06862"/>
    </source>
</evidence>
<reference evidence="9 10" key="1">
    <citation type="submission" date="2024-02" db="EMBL/GenBank/DDBJ databases">
        <authorList>
            <person name="Daric V."/>
            <person name="Darras S."/>
        </authorList>
    </citation>
    <scope>NUCLEOTIDE SEQUENCE [LARGE SCALE GENOMIC DNA]</scope>
</reference>
<comment type="similarity">
    <text evidence="2">Belongs to the UTP25 family.</text>
</comment>